<keyword evidence="9" id="KW-0645">Protease</keyword>
<dbReference type="InterPro" id="IPR050710">
    <property type="entry name" value="Band7/mec-2_domain"/>
</dbReference>
<dbReference type="GeneID" id="98334640"/>
<dbReference type="InterPro" id="IPR036013">
    <property type="entry name" value="Band_7/SPFH_dom_sf"/>
</dbReference>
<keyword evidence="3 6" id="KW-0812">Transmembrane</keyword>
<feature type="compositionally biased region" description="Polar residues" evidence="7">
    <location>
        <begin position="366"/>
        <end position="377"/>
    </location>
</feature>
<comment type="subunit">
    <text evidence="6">HflC and HflK may interact to form a multimeric complex.</text>
</comment>
<evidence type="ECO:0000256" key="4">
    <source>
        <dbReference type="ARBA" id="ARBA00022989"/>
    </source>
</evidence>
<keyword evidence="5 6" id="KW-0472">Membrane</keyword>
<name>A0A8I2H322_9GAMM</name>
<dbReference type="SMART" id="SM00244">
    <property type="entry name" value="PHB"/>
    <property type="match status" value="1"/>
</dbReference>
<dbReference type="GO" id="GO:0016020">
    <property type="term" value="C:membrane"/>
    <property type="evidence" value="ECO:0007669"/>
    <property type="project" value="UniProtKB-SubCell"/>
</dbReference>
<dbReference type="PANTHER" id="PTHR43327">
    <property type="entry name" value="STOMATIN-LIKE PROTEIN 2, MITOCHONDRIAL"/>
    <property type="match status" value="1"/>
</dbReference>
<evidence type="ECO:0000256" key="2">
    <source>
        <dbReference type="ARBA" id="ARBA00006971"/>
    </source>
</evidence>
<protein>
    <recommendedName>
        <fullName evidence="6">Protein HflK</fullName>
    </recommendedName>
</protein>
<proteinExistence type="inferred from homology"/>
<dbReference type="Proteomes" id="UP001304419">
    <property type="component" value="Chromosome 1"/>
</dbReference>
<evidence type="ECO:0000256" key="6">
    <source>
        <dbReference type="RuleBase" id="RU364113"/>
    </source>
</evidence>
<dbReference type="PRINTS" id="PR00721">
    <property type="entry name" value="STOMATIN"/>
</dbReference>
<feature type="region of interest" description="Disordered" evidence="7">
    <location>
        <begin position="365"/>
        <end position="391"/>
    </location>
</feature>
<organism evidence="9 11">
    <name type="scientific">Pseudoalteromonas maricaloris</name>
    <dbReference type="NCBI Taxonomy" id="184924"/>
    <lineage>
        <taxon>Bacteria</taxon>
        <taxon>Pseudomonadati</taxon>
        <taxon>Pseudomonadota</taxon>
        <taxon>Gammaproteobacteria</taxon>
        <taxon>Alteromonadales</taxon>
        <taxon>Pseudoalteromonadaceae</taxon>
        <taxon>Pseudoalteromonas</taxon>
    </lineage>
</organism>
<dbReference type="Pfam" id="PF01145">
    <property type="entry name" value="Band_7"/>
    <property type="match status" value="1"/>
</dbReference>
<keyword evidence="9" id="KW-0378">Hydrolase</keyword>
<evidence type="ECO:0000313" key="11">
    <source>
        <dbReference type="Proteomes" id="UP000646877"/>
    </source>
</evidence>
<keyword evidence="12" id="KW-1185">Reference proteome</keyword>
<keyword evidence="4 6" id="KW-1133">Transmembrane helix</keyword>
<comment type="subcellular location">
    <subcellularLocation>
        <location evidence="1">Membrane</location>
        <topology evidence="1">Single-pass membrane protein</topology>
    </subcellularLocation>
</comment>
<dbReference type="GO" id="GO:0006508">
    <property type="term" value="P:proteolysis"/>
    <property type="evidence" value="ECO:0007669"/>
    <property type="project" value="UniProtKB-KW"/>
</dbReference>
<dbReference type="AlphaFoldDB" id="A0A8I2H322"/>
<dbReference type="SUPFAM" id="SSF117892">
    <property type="entry name" value="Band 7/SPFH domain"/>
    <property type="match status" value="1"/>
</dbReference>
<dbReference type="GO" id="GO:0008233">
    <property type="term" value="F:peptidase activity"/>
    <property type="evidence" value="ECO:0007669"/>
    <property type="project" value="UniProtKB-KW"/>
</dbReference>
<evidence type="ECO:0000313" key="10">
    <source>
        <dbReference type="EMBL" id="WOX29312.1"/>
    </source>
</evidence>
<evidence type="ECO:0000256" key="5">
    <source>
        <dbReference type="ARBA" id="ARBA00023136"/>
    </source>
</evidence>
<dbReference type="InterPro" id="IPR001107">
    <property type="entry name" value="Band_7"/>
</dbReference>
<dbReference type="CDD" id="cd03404">
    <property type="entry name" value="SPFH_HflK"/>
    <property type="match status" value="1"/>
</dbReference>
<sequence>MAWNEPGNNGNDNDPWKNRGGRDQGPPDLDEVFRKFGNKFGGIFGGKPGKGGNGGLGGAGFVFILIIAAIVWALSGIYTVKEAERGIVLQFGKFDRIAEPGLRWKATFIERVIPVDIEAVRSLSASGFMLTEDENVVSVEFEVQYRVVDPTLYRFSVTDADHSLQQALDSALRYVVGHARMDQVLTTGREVVRQRTWEELNSIIEPYNLGLIVTDVNFKDSRPPAEVKDAFDDAIAAQEDEERFIREAEAYAREIEPRARGQVTRMTQEAEAYRERIILESRGEVERFEKLLPEYQAAKEVTRKRLYIDAMEQILGRSSKVLVDVEGGNNMLYLPLDKIMQSHNNASSPVRLPNQSDIEQLRRTIEGTQQQNSSVNSGGDRFNRDRFGNGR</sequence>
<dbReference type="Pfam" id="PF12221">
    <property type="entry name" value="HflK_N"/>
    <property type="match status" value="1"/>
</dbReference>
<accession>A0A8I2H322</accession>
<evidence type="ECO:0000313" key="12">
    <source>
        <dbReference type="Proteomes" id="UP001304419"/>
    </source>
</evidence>
<comment type="function">
    <text evidence="6">HflC and HflK could encode or regulate a protease.</text>
</comment>
<dbReference type="InterPro" id="IPR001972">
    <property type="entry name" value="Stomatin_HflK_fam"/>
</dbReference>
<reference evidence="10 12" key="2">
    <citation type="submission" date="2023-10" db="EMBL/GenBank/DDBJ databases">
        <title>To unveil natural product biosynthetic capacity in Pseudoalteromonas.</title>
        <authorList>
            <person name="Wang J."/>
        </authorList>
    </citation>
    <scope>NUCLEOTIDE SEQUENCE [LARGE SCALE GENOMIC DNA]</scope>
    <source>
        <strain evidence="10 12">DSM 15914</strain>
    </source>
</reference>
<dbReference type="Gene3D" id="3.30.479.30">
    <property type="entry name" value="Band 7 domain"/>
    <property type="match status" value="1"/>
</dbReference>
<evidence type="ECO:0000256" key="7">
    <source>
        <dbReference type="SAM" id="MobiDB-lite"/>
    </source>
</evidence>
<feature type="compositionally biased region" description="Basic and acidic residues" evidence="7">
    <location>
        <begin position="381"/>
        <end position="391"/>
    </location>
</feature>
<reference evidence="9" key="1">
    <citation type="submission" date="2019-10" db="EMBL/GenBank/DDBJ databases">
        <authorList>
            <person name="Paulsen S."/>
        </authorList>
    </citation>
    <scope>NUCLEOTIDE SEQUENCE</scope>
    <source>
        <strain evidence="9">LMG 19692</strain>
    </source>
</reference>
<evidence type="ECO:0000256" key="1">
    <source>
        <dbReference type="ARBA" id="ARBA00004167"/>
    </source>
</evidence>
<feature type="region of interest" description="Disordered" evidence="7">
    <location>
        <begin position="1"/>
        <end position="28"/>
    </location>
</feature>
<dbReference type="InterPro" id="IPR020980">
    <property type="entry name" value="Membrane_HflK_N"/>
</dbReference>
<dbReference type="PANTHER" id="PTHR43327:SF2">
    <property type="entry name" value="MODULATOR OF FTSH PROTEASE HFLK"/>
    <property type="match status" value="1"/>
</dbReference>
<dbReference type="Proteomes" id="UP000646877">
    <property type="component" value="Unassembled WGS sequence"/>
</dbReference>
<dbReference type="EMBL" id="CP137578">
    <property type="protein sequence ID" value="WOX29312.1"/>
    <property type="molecule type" value="Genomic_DNA"/>
</dbReference>
<gene>
    <name evidence="9" type="primary">hflK</name>
    <name evidence="9" type="ORF">F9Y85_19720</name>
    <name evidence="10" type="ORF">R5H13_03305</name>
</gene>
<comment type="similarity">
    <text evidence="2 6">Belongs to the band 7/mec-2 family. HflK subfamily.</text>
</comment>
<dbReference type="InterPro" id="IPR010201">
    <property type="entry name" value="HflK"/>
</dbReference>
<feature type="compositionally biased region" description="Low complexity" evidence="7">
    <location>
        <begin position="1"/>
        <end position="13"/>
    </location>
</feature>
<dbReference type="NCBIfam" id="TIGR01933">
    <property type="entry name" value="hflK"/>
    <property type="match status" value="1"/>
</dbReference>
<dbReference type="EMBL" id="WEIA01000016">
    <property type="protein sequence ID" value="NLR23502.1"/>
    <property type="molecule type" value="Genomic_DNA"/>
</dbReference>
<evidence type="ECO:0000256" key="3">
    <source>
        <dbReference type="ARBA" id="ARBA00022692"/>
    </source>
</evidence>
<feature type="domain" description="Band 7" evidence="8">
    <location>
        <begin position="75"/>
        <end position="235"/>
    </location>
</feature>
<evidence type="ECO:0000259" key="8">
    <source>
        <dbReference type="SMART" id="SM00244"/>
    </source>
</evidence>
<dbReference type="RefSeq" id="WP_039494418.1">
    <property type="nucleotide sequence ID" value="NZ_CBCSDF010000020.1"/>
</dbReference>
<evidence type="ECO:0000313" key="9">
    <source>
        <dbReference type="EMBL" id="NLR23502.1"/>
    </source>
</evidence>
<feature type="transmembrane region" description="Helical" evidence="6">
    <location>
        <begin position="56"/>
        <end position="80"/>
    </location>
</feature>